<dbReference type="EMBL" id="AHMH02000051">
    <property type="protein sequence ID" value="EMN01516.1"/>
    <property type="molecule type" value="Genomic_DNA"/>
</dbReference>
<keyword evidence="2" id="KW-1185">Reference proteome</keyword>
<name>A0ABN0J3M8_9LEPT</name>
<proteinExistence type="predicted"/>
<reference evidence="1 2" key="1">
    <citation type="submission" date="2013-01" db="EMBL/GenBank/DDBJ databases">
        <authorList>
            <person name="Harkins D.M."/>
            <person name="Durkin A.S."/>
            <person name="Brinkac L.M."/>
            <person name="Haft D.H."/>
            <person name="Selengut J.D."/>
            <person name="Sanka R."/>
            <person name="DePew J."/>
            <person name="Purushe J."/>
            <person name="Whelen A.C."/>
            <person name="Vinetz J.M."/>
            <person name="Sutton G.G."/>
            <person name="Nierman W.C."/>
            <person name="Fouts D.E."/>
        </authorList>
    </citation>
    <scope>NUCLEOTIDE SEQUENCE [LARGE SCALE GENOMIC DNA]</scope>
    <source>
        <strain evidence="1 2">2007001578</strain>
    </source>
</reference>
<accession>A0ABN0J3M8</accession>
<comment type="caution">
    <text evidence="1">The sequence shown here is derived from an EMBL/GenBank/DDBJ whole genome shotgun (WGS) entry which is preliminary data.</text>
</comment>
<protein>
    <submittedName>
        <fullName evidence="1">Uncharacterized protein</fullName>
    </submittedName>
</protein>
<evidence type="ECO:0000313" key="1">
    <source>
        <dbReference type="EMBL" id="EMN01516.1"/>
    </source>
</evidence>
<gene>
    <name evidence="1" type="ORF">LEP1GSC035_4450</name>
</gene>
<organism evidence="1 2">
    <name type="scientific">Leptospira noguchii str. 2007001578</name>
    <dbReference type="NCBI Taxonomy" id="1049974"/>
    <lineage>
        <taxon>Bacteria</taxon>
        <taxon>Pseudomonadati</taxon>
        <taxon>Spirochaetota</taxon>
        <taxon>Spirochaetia</taxon>
        <taxon>Leptospirales</taxon>
        <taxon>Leptospiraceae</taxon>
        <taxon>Leptospira</taxon>
    </lineage>
</organism>
<dbReference type="Proteomes" id="UP000012099">
    <property type="component" value="Unassembled WGS sequence"/>
</dbReference>
<evidence type="ECO:0000313" key="2">
    <source>
        <dbReference type="Proteomes" id="UP000012099"/>
    </source>
</evidence>
<sequence>MMTAKQKFCAEDDDSFCSSFTFIFLRKNCPRIKQIYYVLLTLN</sequence>